<organism evidence="2 3">
    <name type="scientific">Taibaiella soli</name>
    <dbReference type="NCBI Taxonomy" id="1649169"/>
    <lineage>
        <taxon>Bacteria</taxon>
        <taxon>Pseudomonadati</taxon>
        <taxon>Bacteroidota</taxon>
        <taxon>Chitinophagia</taxon>
        <taxon>Chitinophagales</taxon>
        <taxon>Chitinophagaceae</taxon>
        <taxon>Taibaiella</taxon>
    </lineage>
</organism>
<accession>A0A2W2BAF5</accession>
<dbReference type="Pfam" id="PF14014">
    <property type="entry name" value="DUF4230"/>
    <property type="match status" value="1"/>
</dbReference>
<sequence>MKSFVRFLSAIIVIAATIIVGYTIGKRAGTKEGQTMIIDNYAFVREIAELSTLEVDGVTTFKSSNISPEDQDSWSGAFKKVFMEKTVQIQAPFIAKYGVNLNDSSLQIKKTKDGIEIHLPKPKLLSYELRLDRMETSNQKGWLMFQDDEMYSSFQKKMYQQNRAELEVNTLYLNQAEDRVCGILRKYFNPLQIKTDCIFDRAEASDVKRPLN</sequence>
<dbReference type="EMBL" id="QKTW01000015">
    <property type="protein sequence ID" value="PZF73179.1"/>
    <property type="molecule type" value="Genomic_DNA"/>
</dbReference>
<keyword evidence="1" id="KW-0812">Transmembrane</keyword>
<keyword evidence="3" id="KW-1185">Reference proteome</keyword>
<dbReference type="InterPro" id="IPR025324">
    <property type="entry name" value="DUF4230"/>
</dbReference>
<dbReference type="RefSeq" id="WP_110998756.1">
    <property type="nucleotide sequence ID" value="NZ_QKTW01000015.1"/>
</dbReference>
<dbReference type="OrthoDB" id="658690at2"/>
<evidence type="ECO:0000313" key="3">
    <source>
        <dbReference type="Proteomes" id="UP000248745"/>
    </source>
</evidence>
<comment type="caution">
    <text evidence="2">The sequence shown here is derived from an EMBL/GenBank/DDBJ whole genome shotgun (WGS) entry which is preliminary data.</text>
</comment>
<gene>
    <name evidence="2" type="ORF">DN068_09925</name>
</gene>
<keyword evidence="1" id="KW-0472">Membrane</keyword>
<name>A0A2W2BAF5_9BACT</name>
<proteinExistence type="predicted"/>
<keyword evidence="1" id="KW-1133">Transmembrane helix</keyword>
<reference evidence="2 3" key="1">
    <citation type="submission" date="2018-06" db="EMBL/GenBank/DDBJ databases">
        <title>Mucibacter soli gen. nov., sp. nov., a new member of the family Chitinophagaceae producing mucin.</title>
        <authorList>
            <person name="Kim M.-K."/>
            <person name="Park S."/>
            <person name="Kim T.-S."/>
            <person name="Joung Y."/>
            <person name="Han J.-H."/>
            <person name="Kim S.B."/>
        </authorList>
    </citation>
    <scope>NUCLEOTIDE SEQUENCE [LARGE SCALE GENOMIC DNA]</scope>
    <source>
        <strain evidence="2 3">R1-15</strain>
    </source>
</reference>
<dbReference type="AlphaFoldDB" id="A0A2W2BAF5"/>
<feature type="transmembrane region" description="Helical" evidence="1">
    <location>
        <begin position="6"/>
        <end position="24"/>
    </location>
</feature>
<protein>
    <submittedName>
        <fullName evidence="2">DUF4230 domain-containing protein</fullName>
    </submittedName>
</protein>
<dbReference type="Proteomes" id="UP000248745">
    <property type="component" value="Unassembled WGS sequence"/>
</dbReference>
<evidence type="ECO:0000313" key="2">
    <source>
        <dbReference type="EMBL" id="PZF73179.1"/>
    </source>
</evidence>
<evidence type="ECO:0000256" key="1">
    <source>
        <dbReference type="SAM" id="Phobius"/>
    </source>
</evidence>